<sequence length="219" mass="25265">MDKMEYRETYFLILALTSMVCMCSAIFFKRPDDEDKPSLLLNPFKIFSRPDPHGDKNTSPGLIPHLGNILHGGSIGIKIAPFGFGHSIFGQAKKVIPGSKDTVGHPSYEEPPGKDHWDENRDWEFEKPKKEANKEWEPEEEKPIKHKPHGLSWDNIGENPDDYSTEVPIEDIIQPRLRPKRFIESKIYHVPLLYRSNGKPYQVKIKSRNDLDESKSERD</sequence>
<evidence type="ECO:0000313" key="3">
    <source>
        <dbReference type="EMBL" id="CAL1299661.1"/>
    </source>
</evidence>
<proteinExistence type="predicted"/>
<dbReference type="EMBL" id="CAXIEN010000513">
    <property type="protein sequence ID" value="CAL1299661.1"/>
    <property type="molecule type" value="Genomic_DNA"/>
</dbReference>
<accession>A0AAV2BV44</accession>
<feature type="region of interest" description="Disordered" evidence="1">
    <location>
        <begin position="100"/>
        <end position="164"/>
    </location>
</feature>
<feature type="transmembrane region" description="Helical" evidence="2">
    <location>
        <begin position="9"/>
        <end position="28"/>
    </location>
</feature>
<comment type="caution">
    <text evidence="3">The sequence shown here is derived from an EMBL/GenBank/DDBJ whole genome shotgun (WGS) entry which is preliminary data.</text>
</comment>
<keyword evidence="4" id="KW-1185">Reference proteome</keyword>
<gene>
    <name evidence="3" type="ORF">LARSCL_LOCUS21488</name>
</gene>
<feature type="region of interest" description="Disordered" evidence="1">
    <location>
        <begin position="199"/>
        <end position="219"/>
    </location>
</feature>
<feature type="compositionally biased region" description="Basic and acidic residues" evidence="1">
    <location>
        <begin position="107"/>
        <end position="136"/>
    </location>
</feature>
<reference evidence="3 4" key="1">
    <citation type="submission" date="2024-04" db="EMBL/GenBank/DDBJ databases">
        <authorList>
            <person name="Rising A."/>
            <person name="Reimegard J."/>
            <person name="Sonavane S."/>
            <person name="Akerstrom W."/>
            <person name="Nylinder S."/>
            <person name="Hedman E."/>
            <person name="Kallberg Y."/>
        </authorList>
    </citation>
    <scope>NUCLEOTIDE SEQUENCE [LARGE SCALE GENOMIC DNA]</scope>
</reference>
<protein>
    <submittedName>
        <fullName evidence="3">Uncharacterized protein</fullName>
    </submittedName>
</protein>
<feature type="compositionally biased region" description="Basic and acidic residues" evidence="1">
    <location>
        <begin position="207"/>
        <end position="219"/>
    </location>
</feature>
<dbReference type="Proteomes" id="UP001497382">
    <property type="component" value="Unassembled WGS sequence"/>
</dbReference>
<dbReference type="AlphaFoldDB" id="A0AAV2BV44"/>
<evidence type="ECO:0000313" key="4">
    <source>
        <dbReference type="Proteomes" id="UP001497382"/>
    </source>
</evidence>
<name>A0AAV2BV44_9ARAC</name>
<keyword evidence="2" id="KW-1133">Transmembrane helix</keyword>
<keyword evidence="2" id="KW-0472">Membrane</keyword>
<evidence type="ECO:0000256" key="1">
    <source>
        <dbReference type="SAM" id="MobiDB-lite"/>
    </source>
</evidence>
<evidence type="ECO:0000256" key="2">
    <source>
        <dbReference type="SAM" id="Phobius"/>
    </source>
</evidence>
<organism evidence="3 4">
    <name type="scientific">Larinioides sclopetarius</name>
    <dbReference type="NCBI Taxonomy" id="280406"/>
    <lineage>
        <taxon>Eukaryota</taxon>
        <taxon>Metazoa</taxon>
        <taxon>Ecdysozoa</taxon>
        <taxon>Arthropoda</taxon>
        <taxon>Chelicerata</taxon>
        <taxon>Arachnida</taxon>
        <taxon>Araneae</taxon>
        <taxon>Araneomorphae</taxon>
        <taxon>Entelegynae</taxon>
        <taxon>Araneoidea</taxon>
        <taxon>Araneidae</taxon>
        <taxon>Larinioides</taxon>
    </lineage>
</organism>
<keyword evidence="2" id="KW-0812">Transmembrane</keyword>